<organism evidence="2 3">
    <name type="scientific">Enhygromyxa salina</name>
    <dbReference type="NCBI Taxonomy" id="215803"/>
    <lineage>
        <taxon>Bacteria</taxon>
        <taxon>Pseudomonadati</taxon>
        <taxon>Myxococcota</taxon>
        <taxon>Polyangia</taxon>
        <taxon>Nannocystales</taxon>
        <taxon>Nannocystaceae</taxon>
        <taxon>Enhygromyxa</taxon>
    </lineage>
</organism>
<evidence type="ECO:0000256" key="1">
    <source>
        <dbReference type="SAM" id="MobiDB-lite"/>
    </source>
</evidence>
<accession>A0A0C1ZMD2</accession>
<gene>
    <name evidence="2" type="ORF">DB30_01887</name>
</gene>
<dbReference type="SUPFAM" id="SSF63829">
    <property type="entry name" value="Calcium-dependent phosphotriesterase"/>
    <property type="match status" value="1"/>
</dbReference>
<sequence length="488" mass="51425">MCQGWMMAMSKLIFAHGSGPFVVAMLLTGCGGETSGTGGTGVTVGEEIDSGETDAEESSADGSSSGSSSSSSSSTTTSTTTTDPDTSDPDTGVETDGVKFDTLDPVDAGDGGGQNCQGGDICGDAEFSYIWIANSGENTVTKLNTRTLEEEGRYWTRPDQGGSPSRTSVSVDGRAVAIANRHVGITKIWADLDDCEDKNNNGMIDTSTGKNDVRAFAADECIAWHREFPGMTVQRPVAWTSGTYNEATCVWENQKIWTTTGDSGTPGQCGETGVYVHRLNGDTGEVEEMIHIPHNEVMCTFGAANWGLGPYGAAVDNEGNMWFFVFGQSTVVRVNYSDLSYQIYSGGSYGLTVDSEGRPWTDAPRRLDPQGGQWASAIGNLPGSGGTGVAQDLQGRIWSGTVGGVGWVDMETMVVGDTVLLPAQGNYRGVSVDVDGFIWAIPLGGTEAFRIDPDTYEVASYAGLNAPYTYSDMSGGQLSNVTCNEPQG</sequence>
<dbReference type="Proteomes" id="UP000031599">
    <property type="component" value="Unassembled WGS sequence"/>
</dbReference>
<dbReference type="InterPro" id="IPR015943">
    <property type="entry name" value="WD40/YVTN_repeat-like_dom_sf"/>
</dbReference>
<comment type="caution">
    <text evidence="2">The sequence shown here is derived from an EMBL/GenBank/DDBJ whole genome shotgun (WGS) entry which is preliminary data.</text>
</comment>
<dbReference type="EMBL" id="JMCC02000149">
    <property type="protein sequence ID" value="KIG12123.1"/>
    <property type="molecule type" value="Genomic_DNA"/>
</dbReference>
<name>A0A0C1ZMD2_9BACT</name>
<feature type="compositionally biased region" description="Low complexity" evidence="1">
    <location>
        <begin position="60"/>
        <end position="84"/>
    </location>
</feature>
<keyword evidence="2" id="KW-0067">ATP-binding</keyword>
<feature type="region of interest" description="Disordered" evidence="1">
    <location>
        <begin position="34"/>
        <end position="112"/>
    </location>
</feature>
<dbReference type="GO" id="GO:0005524">
    <property type="term" value="F:ATP binding"/>
    <property type="evidence" value="ECO:0007669"/>
    <property type="project" value="UniProtKB-KW"/>
</dbReference>
<evidence type="ECO:0000313" key="3">
    <source>
        <dbReference type="Proteomes" id="UP000031599"/>
    </source>
</evidence>
<feature type="compositionally biased region" description="Acidic residues" evidence="1">
    <location>
        <begin position="46"/>
        <end position="59"/>
    </location>
</feature>
<keyword evidence="2" id="KW-0547">Nucleotide-binding</keyword>
<evidence type="ECO:0000313" key="2">
    <source>
        <dbReference type="EMBL" id="KIG12123.1"/>
    </source>
</evidence>
<dbReference type="Gene3D" id="2.130.10.10">
    <property type="entry name" value="YVTN repeat-like/Quinoprotein amine dehydrogenase"/>
    <property type="match status" value="1"/>
</dbReference>
<dbReference type="AlphaFoldDB" id="A0A0C1ZMD2"/>
<protein>
    <submittedName>
        <fullName evidence="2">Methionine ABC transporter ATP-binding protein</fullName>
    </submittedName>
</protein>
<proteinExistence type="predicted"/>
<reference evidence="2 3" key="1">
    <citation type="submission" date="2014-12" db="EMBL/GenBank/DDBJ databases">
        <title>Genome assembly of Enhygromyxa salina DSM 15201.</title>
        <authorList>
            <person name="Sharma G."/>
            <person name="Subramanian S."/>
        </authorList>
    </citation>
    <scope>NUCLEOTIDE SEQUENCE [LARGE SCALE GENOMIC DNA]</scope>
    <source>
        <strain evidence="2 3">DSM 15201</strain>
    </source>
</reference>